<gene>
    <name evidence="1" type="ORF">LIER_00308</name>
</gene>
<comment type="caution">
    <text evidence="1">The sequence shown here is derived from an EMBL/GenBank/DDBJ whole genome shotgun (WGS) entry which is preliminary data.</text>
</comment>
<keyword evidence="2" id="KW-1185">Reference proteome</keyword>
<reference evidence="1 2" key="1">
    <citation type="submission" date="2024-01" db="EMBL/GenBank/DDBJ databases">
        <title>The complete chloroplast genome sequence of Lithospermum erythrorhizon: insights into the phylogenetic relationship among Boraginaceae species and the maternal lineages of purple gromwells.</title>
        <authorList>
            <person name="Okada T."/>
            <person name="Watanabe K."/>
        </authorList>
    </citation>
    <scope>NUCLEOTIDE SEQUENCE [LARGE SCALE GENOMIC DNA]</scope>
</reference>
<sequence>MNASIQKAIVSPHRYGFWEFSAADRHSSLTTLESYDQFKRKFQNVAFRSNDTMRDNNTKRSKGNFRATPLGFDTTVEVAKEAAPPSLQTRKIAKAVNIIMLSEFVVDVVKISPLHTRSQHQASLVQKSHVILY</sequence>
<evidence type="ECO:0000313" key="1">
    <source>
        <dbReference type="EMBL" id="GAA0138595.1"/>
    </source>
</evidence>
<name>A0AAV3NH10_LITER</name>
<proteinExistence type="predicted"/>
<dbReference type="Proteomes" id="UP001454036">
    <property type="component" value="Unassembled WGS sequence"/>
</dbReference>
<protein>
    <submittedName>
        <fullName evidence="1">Uncharacterized protein</fullName>
    </submittedName>
</protein>
<evidence type="ECO:0000313" key="2">
    <source>
        <dbReference type="Proteomes" id="UP001454036"/>
    </source>
</evidence>
<dbReference type="EMBL" id="BAABME010000023">
    <property type="protein sequence ID" value="GAA0138595.1"/>
    <property type="molecule type" value="Genomic_DNA"/>
</dbReference>
<organism evidence="1 2">
    <name type="scientific">Lithospermum erythrorhizon</name>
    <name type="common">Purple gromwell</name>
    <name type="synonym">Lithospermum officinale var. erythrorhizon</name>
    <dbReference type="NCBI Taxonomy" id="34254"/>
    <lineage>
        <taxon>Eukaryota</taxon>
        <taxon>Viridiplantae</taxon>
        <taxon>Streptophyta</taxon>
        <taxon>Embryophyta</taxon>
        <taxon>Tracheophyta</taxon>
        <taxon>Spermatophyta</taxon>
        <taxon>Magnoliopsida</taxon>
        <taxon>eudicotyledons</taxon>
        <taxon>Gunneridae</taxon>
        <taxon>Pentapetalae</taxon>
        <taxon>asterids</taxon>
        <taxon>lamiids</taxon>
        <taxon>Boraginales</taxon>
        <taxon>Boraginaceae</taxon>
        <taxon>Boraginoideae</taxon>
        <taxon>Lithospermeae</taxon>
        <taxon>Lithospermum</taxon>
    </lineage>
</organism>
<accession>A0AAV3NH10</accession>
<dbReference type="AlphaFoldDB" id="A0AAV3NH10"/>